<name>A0A392RWV9_9FABA</name>
<protein>
    <recommendedName>
        <fullName evidence="1">Protein kinase domain-containing protein</fullName>
    </recommendedName>
</protein>
<keyword evidence="3" id="KW-1185">Reference proteome</keyword>
<accession>A0A392RWV9</accession>
<organism evidence="2 3">
    <name type="scientific">Trifolium medium</name>
    <dbReference type="NCBI Taxonomy" id="97028"/>
    <lineage>
        <taxon>Eukaryota</taxon>
        <taxon>Viridiplantae</taxon>
        <taxon>Streptophyta</taxon>
        <taxon>Embryophyta</taxon>
        <taxon>Tracheophyta</taxon>
        <taxon>Spermatophyta</taxon>
        <taxon>Magnoliopsida</taxon>
        <taxon>eudicotyledons</taxon>
        <taxon>Gunneridae</taxon>
        <taxon>Pentapetalae</taxon>
        <taxon>rosids</taxon>
        <taxon>fabids</taxon>
        <taxon>Fabales</taxon>
        <taxon>Fabaceae</taxon>
        <taxon>Papilionoideae</taxon>
        <taxon>50 kb inversion clade</taxon>
        <taxon>NPAAA clade</taxon>
        <taxon>Hologalegina</taxon>
        <taxon>IRL clade</taxon>
        <taxon>Trifolieae</taxon>
        <taxon>Trifolium</taxon>
    </lineage>
</organism>
<feature type="domain" description="Protein kinase" evidence="1">
    <location>
        <begin position="1"/>
        <end position="55"/>
    </location>
</feature>
<dbReference type="Proteomes" id="UP000265520">
    <property type="component" value="Unassembled WGS sequence"/>
</dbReference>
<evidence type="ECO:0000313" key="3">
    <source>
        <dbReference type="Proteomes" id="UP000265520"/>
    </source>
</evidence>
<dbReference type="Gene3D" id="1.10.510.10">
    <property type="entry name" value="Transferase(Phosphotransferase) domain 1"/>
    <property type="match status" value="1"/>
</dbReference>
<dbReference type="EMBL" id="LXQA010282262">
    <property type="protein sequence ID" value="MCI40647.1"/>
    <property type="molecule type" value="Genomic_DNA"/>
</dbReference>
<dbReference type="InterPro" id="IPR000719">
    <property type="entry name" value="Prot_kinase_dom"/>
</dbReference>
<comment type="caution">
    <text evidence="2">The sequence shown here is derived from an EMBL/GenBank/DDBJ whole genome shotgun (WGS) entry which is preliminary data.</text>
</comment>
<feature type="non-terminal residue" evidence="2">
    <location>
        <position position="55"/>
    </location>
</feature>
<dbReference type="GO" id="GO:0004672">
    <property type="term" value="F:protein kinase activity"/>
    <property type="evidence" value="ECO:0007669"/>
    <property type="project" value="InterPro"/>
</dbReference>
<dbReference type="AlphaFoldDB" id="A0A392RWV9"/>
<dbReference type="PROSITE" id="PS50011">
    <property type="entry name" value="PROTEIN_KINASE_DOM"/>
    <property type="match status" value="1"/>
</dbReference>
<reference evidence="2 3" key="1">
    <citation type="journal article" date="2018" name="Front. Plant Sci.">
        <title>Red Clover (Trifolium pratense) and Zigzag Clover (T. medium) - A Picture of Genomic Similarities and Differences.</title>
        <authorList>
            <person name="Dluhosova J."/>
            <person name="Istvanek J."/>
            <person name="Nedelnik J."/>
            <person name="Repkova J."/>
        </authorList>
    </citation>
    <scope>NUCLEOTIDE SEQUENCE [LARGE SCALE GENOMIC DNA]</scope>
    <source>
        <strain evidence="3">cv. 10/8</strain>
        <tissue evidence="2">Leaf</tissue>
    </source>
</reference>
<evidence type="ECO:0000259" key="1">
    <source>
        <dbReference type="PROSITE" id="PS50011"/>
    </source>
</evidence>
<dbReference type="GO" id="GO:0005524">
    <property type="term" value="F:ATP binding"/>
    <property type="evidence" value="ECO:0007669"/>
    <property type="project" value="InterPro"/>
</dbReference>
<sequence length="55" mass="6184">MATFRIATFWKGDGAVPNSPDVGVPLYNAPEIVENFPKVDMKIDIFSIGMIYFEM</sequence>
<proteinExistence type="predicted"/>
<evidence type="ECO:0000313" key="2">
    <source>
        <dbReference type="EMBL" id="MCI40647.1"/>
    </source>
</evidence>
<dbReference type="InterPro" id="IPR011009">
    <property type="entry name" value="Kinase-like_dom_sf"/>
</dbReference>
<dbReference type="SUPFAM" id="SSF56112">
    <property type="entry name" value="Protein kinase-like (PK-like)"/>
    <property type="match status" value="1"/>
</dbReference>